<keyword evidence="1" id="KW-0812">Transmembrane</keyword>
<name>X1DFY8_9ZZZZ</name>
<organism evidence="2">
    <name type="scientific">marine sediment metagenome</name>
    <dbReference type="NCBI Taxonomy" id="412755"/>
    <lineage>
        <taxon>unclassified sequences</taxon>
        <taxon>metagenomes</taxon>
        <taxon>ecological metagenomes</taxon>
    </lineage>
</organism>
<dbReference type="EMBL" id="BART01027624">
    <property type="protein sequence ID" value="GAG95341.1"/>
    <property type="molecule type" value="Genomic_DNA"/>
</dbReference>
<proteinExistence type="predicted"/>
<reference evidence="2" key="1">
    <citation type="journal article" date="2014" name="Front. Microbiol.">
        <title>High frequency of phylogenetically diverse reductive dehalogenase-homologous genes in deep subseafloor sedimentary metagenomes.</title>
        <authorList>
            <person name="Kawai M."/>
            <person name="Futagami T."/>
            <person name="Toyoda A."/>
            <person name="Takaki Y."/>
            <person name="Nishi S."/>
            <person name="Hori S."/>
            <person name="Arai W."/>
            <person name="Tsubouchi T."/>
            <person name="Morono Y."/>
            <person name="Uchiyama I."/>
            <person name="Ito T."/>
            <person name="Fujiyama A."/>
            <person name="Inagaki F."/>
            <person name="Takami H."/>
        </authorList>
    </citation>
    <scope>NUCLEOTIDE SEQUENCE</scope>
    <source>
        <strain evidence="2">Expedition CK06-06</strain>
    </source>
</reference>
<keyword evidence="1" id="KW-0472">Membrane</keyword>
<dbReference type="AlphaFoldDB" id="X1DFY8"/>
<feature type="non-terminal residue" evidence="2">
    <location>
        <position position="1"/>
    </location>
</feature>
<comment type="caution">
    <text evidence="2">The sequence shown here is derived from an EMBL/GenBank/DDBJ whole genome shotgun (WGS) entry which is preliminary data.</text>
</comment>
<sequence>YVNRNLENPTCTYALGSIYVGFAFSINLAYSFEFFMFNPLTEVIRITVGQLKLGNNANVS</sequence>
<evidence type="ECO:0000313" key="2">
    <source>
        <dbReference type="EMBL" id="GAG95341.1"/>
    </source>
</evidence>
<feature type="transmembrane region" description="Helical" evidence="1">
    <location>
        <begin position="12"/>
        <end position="30"/>
    </location>
</feature>
<keyword evidence="1" id="KW-1133">Transmembrane helix</keyword>
<accession>X1DFY8</accession>
<evidence type="ECO:0000256" key="1">
    <source>
        <dbReference type="SAM" id="Phobius"/>
    </source>
</evidence>
<protein>
    <submittedName>
        <fullName evidence="2">Uncharacterized protein</fullName>
    </submittedName>
</protein>
<gene>
    <name evidence="2" type="ORF">S01H4_48932</name>
</gene>